<dbReference type="RefSeq" id="WP_172106276.1">
    <property type="nucleotide sequence ID" value="NZ_CP038017.1"/>
</dbReference>
<dbReference type="InterPro" id="IPR010982">
    <property type="entry name" value="Lambda_DNA-bd_dom_sf"/>
</dbReference>
<dbReference type="KEGG" id="afri:E3E15_01110"/>
<proteinExistence type="predicted"/>
<dbReference type="EMBL" id="CP038017">
    <property type="protein sequence ID" value="QIV94028.1"/>
    <property type="molecule type" value="Genomic_DNA"/>
</dbReference>
<dbReference type="Proteomes" id="UP000503320">
    <property type="component" value="Chromosome"/>
</dbReference>
<evidence type="ECO:0000313" key="1">
    <source>
        <dbReference type="EMBL" id="QIV94028.1"/>
    </source>
</evidence>
<keyword evidence="2" id="KW-1185">Reference proteome</keyword>
<dbReference type="SUPFAM" id="SSF47413">
    <property type="entry name" value="lambda repressor-like DNA-binding domains"/>
    <property type="match status" value="1"/>
</dbReference>
<protein>
    <submittedName>
        <fullName evidence="1">XRE family transcriptional regulator</fullName>
    </submittedName>
</protein>
<name>A0A6M3HS08_9GAMM</name>
<reference evidence="1 2" key="1">
    <citation type="submission" date="2019-03" db="EMBL/GenBank/DDBJ databases">
        <title>Complete Genome Sequence of Allofrancisella frigidaquae Strain SYSU 10HL1970 Isolated from Water-Cooling Systems in China.</title>
        <authorList>
            <person name="Ohrman C."/>
            <person name="Uneklint I."/>
            <person name="Sjodin A."/>
        </authorList>
    </citation>
    <scope>NUCLEOTIDE SEQUENCE [LARGE SCALE GENOMIC DNA]</scope>
    <source>
        <strain evidence="1 2">SYSU 10HL1970</strain>
    </source>
</reference>
<gene>
    <name evidence="1" type="ORF">E3E15_01110</name>
</gene>
<dbReference type="Gene3D" id="1.10.260.40">
    <property type="entry name" value="lambda repressor-like DNA-binding domains"/>
    <property type="match status" value="1"/>
</dbReference>
<dbReference type="GO" id="GO:0003677">
    <property type="term" value="F:DNA binding"/>
    <property type="evidence" value="ECO:0007669"/>
    <property type="project" value="InterPro"/>
</dbReference>
<organism evidence="1 2">
    <name type="scientific">Allofrancisella frigidaquae</name>
    <dbReference type="NCBI Taxonomy" id="1085644"/>
    <lineage>
        <taxon>Bacteria</taxon>
        <taxon>Pseudomonadati</taxon>
        <taxon>Pseudomonadota</taxon>
        <taxon>Gammaproteobacteria</taxon>
        <taxon>Thiotrichales</taxon>
        <taxon>Francisellaceae</taxon>
        <taxon>Allofrancisella</taxon>
    </lineage>
</organism>
<evidence type="ECO:0000313" key="2">
    <source>
        <dbReference type="Proteomes" id="UP000503320"/>
    </source>
</evidence>
<sequence length="98" mass="11560">MDKKIGESKDRITGNQLKFIRSYFKMSLRQFSEVVNESHTAIAKWEKSGNEVAKMDLNIEKIIKMYICREVIKDTDDKSLMKIFNKILDFRPKNLKVT</sequence>
<dbReference type="AlphaFoldDB" id="A0A6M3HS08"/>
<accession>A0A6M3HS08</accession>